<dbReference type="EMBL" id="CACRUE010000033">
    <property type="protein sequence ID" value="VYU37969.1"/>
    <property type="molecule type" value="Genomic_DNA"/>
</dbReference>
<evidence type="ECO:0000256" key="2">
    <source>
        <dbReference type="SAM" id="SignalP"/>
    </source>
</evidence>
<proteinExistence type="predicted"/>
<feature type="chain" id="PRO_5026713946" description="DUF1002 domain-containing protein" evidence="2">
    <location>
        <begin position="29"/>
        <end position="441"/>
    </location>
</feature>
<feature type="region of interest" description="Disordered" evidence="1">
    <location>
        <begin position="351"/>
        <end position="441"/>
    </location>
</feature>
<keyword evidence="2" id="KW-0732">Signal</keyword>
<sequence length="441" mass="47539">MKIKNKIVSVLMATCLVFSSFGFSRSFADSSKVVTIGVNNTAEQRQTILNYFGVKENEVEIVTVNNQEERAYLGKVATEEQLGRKTYSCAYVEPTTEGSGINVKTANITWVTSSMVATTLSTAGLTGANCIIAAVFPVSGTGALTGVMKAFENATGKNLDEDKKELASEELITTGDLGDDIGQDKATGIINDVKADIIKNNTSDKTQIANTINNITNNYNVQLTDAQVDKIVALMEKIAAQHYDYNEMKATLNNVSDVVKDNLKDAGEDLNNSGILDSIGSFFSGMGDWFSNLFSSSKDLGILGDTNDSMLGKDSIIDATDKAAENLPSKEEAEGFLTKIVNWFKSLFSSDSSDGGSDNNSNQNNGTTMTNPDSNNDNNNSNLNNSDNNTDSNSDANNNNENLDNNTNDNSDDQNQSNDNNSSDNTLNPEVQTDTEHFDTN</sequence>
<evidence type="ECO:0008006" key="4">
    <source>
        <dbReference type="Google" id="ProtNLM"/>
    </source>
</evidence>
<dbReference type="RefSeq" id="WP_421800678.1">
    <property type="nucleotide sequence ID" value="NZ_CACRUE010000033.1"/>
</dbReference>
<name>A0A6N3EEJ0_9FIRM</name>
<organism evidence="3">
    <name type="scientific">Intestinibacter bartlettii</name>
    <dbReference type="NCBI Taxonomy" id="261299"/>
    <lineage>
        <taxon>Bacteria</taxon>
        <taxon>Bacillati</taxon>
        <taxon>Bacillota</taxon>
        <taxon>Clostridia</taxon>
        <taxon>Peptostreptococcales</taxon>
        <taxon>Peptostreptococcaceae</taxon>
        <taxon>Intestinibacter</taxon>
    </lineage>
</organism>
<dbReference type="InterPro" id="IPR009343">
    <property type="entry name" value="DUF1002"/>
</dbReference>
<evidence type="ECO:0000313" key="3">
    <source>
        <dbReference type="EMBL" id="VYU37969.1"/>
    </source>
</evidence>
<dbReference type="Pfam" id="PF06207">
    <property type="entry name" value="DUF1002"/>
    <property type="match status" value="1"/>
</dbReference>
<protein>
    <recommendedName>
        <fullName evidence="4">DUF1002 domain-containing protein</fullName>
    </recommendedName>
</protein>
<dbReference type="AlphaFoldDB" id="A0A6N3EEJ0"/>
<accession>A0A6N3EEJ0</accession>
<reference evidence="3" key="1">
    <citation type="submission" date="2019-11" db="EMBL/GenBank/DDBJ databases">
        <authorList>
            <person name="Feng L."/>
        </authorList>
    </citation>
    <scope>NUCLEOTIDE SEQUENCE</scope>
    <source>
        <strain evidence="3">IbartlettiiLFYP30</strain>
    </source>
</reference>
<feature type="compositionally biased region" description="Low complexity" evidence="1">
    <location>
        <begin position="351"/>
        <end position="428"/>
    </location>
</feature>
<evidence type="ECO:0000256" key="1">
    <source>
        <dbReference type="SAM" id="MobiDB-lite"/>
    </source>
</evidence>
<gene>
    <name evidence="3" type="ORF">IBLFYP30_02521</name>
</gene>
<feature type="signal peptide" evidence="2">
    <location>
        <begin position="1"/>
        <end position="28"/>
    </location>
</feature>